<reference evidence="2" key="1">
    <citation type="journal article" date="2018" name="Toxins">
        <title>Buzz kill: function and proteomic composition of venom from the giant assassin fly Dolopus genitalis (Diptera: Asilidae).</title>
        <authorList>
            <person name="Walker A.A."/>
            <person name="Dobson J."/>
            <person name="Jin J."/>
            <person name="Robinson S.D."/>
            <person name="Herzig V."/>
            <person name="Vetter I."/>
            <person name="King G.F."/>
            <person name="Fry B.G."/>
        </authorList>
    </citation>
    <scope>NUCLEOTIDE SEQUENCE</scope>
    <source>
        <strain evidence="2">U-Asilidin1-Dg27</strain>
        <tissue evidence="2">Venom/thoracic glands</tissue>
    </source>
</reference>
<dbReference type="EMBL" id="MK075145">
    <property type="protein sequence ID" value="AYV99548.1"/>
    <property type="molecule type" value="mRNA"/>
</dbReference>
<evidence type="ECO:0000256" key="1">
    <source>
        <dbReference type="SAM" id="SignalP"/>
    </source>
</evidence>
<sequence length="51" mass="5403">MANFINAFVFFAVICATMLAALAQDCNPEGARCSSDSDCCYSECIGSLCQP</sequence>
<proteinExistence type="evidence at transcript level"/>
<accession>A0A3G5BID5</accession>
<organism evidence="2">
    <name type="scientific">Dolopus genitalis</name>
    <name type="common">Giant Australian assassin fly</name>
    <name type="synonym">Asilus genitalis</name>
    <dbReference type="NCBI Taxonomy" id="2488630"/>
    <lineage>
        <taxon>Eukaryota</taxon>
        <taxon>Metazoa</taxon>
        <taxon>Ecdysozoa</taxon>
        <taxon>Arthropoda</taxon>
        <taxon>Hexapoda</taxon>
        <taxon>Insecta</taxon>
        <taxon>Pterygota</taxon>
        <taxon>Neoptera</taxon>
        <taxon>Endopterygota</taxon>
        <taxon>Diptera</taxon>
        <taxon>Brachycera</taxon>
        <taxon>Muscomorpha</taxon>
        <taxon>Asiloidea</taxon>
        <taxon>Asilidae</taxon>
        <taxon>Asilinae</taxon>
        <taxon>Dolopus</taxon>
    </lineage>
</organism>
<dbReference type="AlphaFoldDB" id="A0A3G5BID5"/>
<feature type="chain" id="PRO_5018018709" evidence="1">
    <location>
        <begin position="24"/>
        <end position="51"/>
    </location>
</feature>
<protein>
    <submittedName>
        <fullName evidence="2">Venom polypeptide</fullName>
    </submittedName>
</protein>
<feature type="signal peptide" evidence="1">
    <location>
        <begin position="1"/>
        <end position="23"/>
    </location>
</feature>
<evidence type="ECO:0000313" key="2">
    <source>
        <dbReference type="EMBL" id="AYV99548.1"/>
    </source>
</evidence>
<name>A0A3G5BID5_DOLGE</name>
<keyword evidence="1" id="KW-0732">Signal</keyword>